<proteinExistence type="predicted"/>
<evidence type="ECO:0008006" key="5">
    <source>
        <dbReference type="Google" id="ProtNLM"/>
    </source>
</evidence>
<evidence type="ECO:0000313" key="3">
    <source>
        <dbReference type="EMBL" id="KAL2043233.1"/>
    </source>
</evidence>
<reference evidence="3 4" key="1">
    <citation type="submission" date="2024-09" db="EMBL/GenBank/DDBJ databases">
        <title>Rethinking Asexuality: The Enigmatic Case of Functional Sexual Genes in Lepraria (Stereocaulaceae).</title>
        <authorList>
            <person name="Doellman M."/>
            <person name="Sun Y."/>
            <person name="Barcenas-Pena A."/>
            <person name="Lumbsch H.T."/>
            <person name="Grewe F."/>
        </authorList>
    </citation>
    <scope>NUCLEOTIDE SEQUENCE [LARGE SCALE GENOMIC DNA]</scope>
    <source>
        <strain evidence="3 4">Mercado 3170</strain>
    </source>
</reference>
<comment type="subcellular location">
    <subcellularLocation>
        <location evidence="1">Nucleus</location>
    </subcellularLocation>
</comment>
<gene>
    <name evidence="3" type="ORF">N7G274_004293</name>
</gene>
<evidence type="ECO:0000313" key="4">
    <source>
        <dbReference type="Proteomes" id="UP001590950"/>
    </source>
</evidence>
<dbReference type="InterPro" id="IPR027417">
    <property type="entry name" value="P-loop_NTPase"/>
</dbReference>
<evidence type="ECO:0000256" key="1">
    <source>
        <dbReference type="ARBA" id="ARBA00004123"/>
    </source>
</evidence>
<protein>
    <recommendedName>
        <fullName evidence="5">RecA family profile 1 domain-containing protein</fullName>
    </recommendedName>
</protein>
<keyword evidence="2" id="KW-0539">Nucleus</keyword>
<dbReference type="EMBL" id="JBEFKJ010000012">
    <property type="protein sequence ID" value="KAL2043233.1"/>
    <property type="molecule type" value="Genomic_DNA"/>
</dbReference>
<dbReference type="PANTHER" id="PTHR46457:SF1">
    <property type="entry name" value="DNA REPAIR PROTEIN RAD51 HOMOLOG 4"/>
    <property type="match status" value="1"/>
</dbReference>
<organism evidence="3 4">
    <name type="scientific">Stereocaulon virgatum</name>
    <dbReference type="NCBI Taxonomy" id="373712"/>
    <lineage>
        <taxon>Eukaryota</taxon>
        <taxon>Fungi</taxon>
        <taxon>Dikarya</taxon>
        <taxon>Ascomycota</taxon>
        <taxon>Pezizomycotina</taxon>
        <taxon>Lecanoromycetes</taxon>
        <taxon>OSLEUM clade</taxon>
        <taxon>Lecanoromycetidae</taxon>
        <taxon>Lecanorales</taxon>
        <taxon>Lecanorineae</taxon>
        <taxon>Stereocaulaceae</taxon>
        <taxon>Stereocaulon</taxon>
    </lineage>
</organism>
<name>A0ABR4ADT7_9LECA</name>
<dbReference type="Proteomes" id="UP001590950">
    <property type="component" value="Unassembled WGS sequence"/>
</dbReference>
<dbReference type="Gene3D" id="3.40.50.300">
    <property type="entry name" value="P-loop containing nucleotide triphosphate hydrolases"/>
    <property type="match status" value="1"/>
</dbReference>
<evidence type="ECO:0000256" key="2">
    <source>
        <dbReference type="ARBA" id="ARBA00023242"/>
    </source>
</evidence>
<sequence>MSEPTQAAPPLLASNLLAAAKVHESSRPAPASSGSAVIDEEALSGGFIYGEITSIAGANGPCKTLLAYHATASHLLKDSLGEVAFIDTTGSFSPLRLRDVLVFRLEAKAQREGYEHSGYMYERASSKAEETKQGFINEATALLDRVKVMRVFDLAGVIEAVAEVGEMRETVTQASVKPASIARRAKDEVSDSEKELEEEDEFAFGPAAVQGEQVAEPQGGQVGIIVIDTITNVVSSLMSKGQTQGQALLTSFMRTLYHLTSRHHICTILTNAAVALTSSNNPEYKRRPEDNVSIFSSTMGKPALGKTFTYLIDTSVFLSEIPKTMNDAATAFDERMDGAPFRKAFVLEVLKDRCGMREGRWVAFDILDEFKVVPCRS</sequence>
<accession>A0ABR4ADT7</accession>
<dbReference type="PANTHER" id="PTHR46457">
    <property type="entry name" value="DNA REPAIR PROTEIN RAD51 HOMOLOG 4"/>
    <property type="match status" value="1"/>
</dbReference>
<comment type="caution">
    <text evidence="3">The sequence shown here is derived from an EMBL/GenBank/DDBJ whole genome shotgun (WGS) entry which is preliminary data.</text>
</comment>
<keyword evidence="4" id="KW-1185">Reference proteome</keyword>
<dbReference type="InterPro" id="IPR051988">
    <property type="entry name" value="HRR_RAD51_Paralog"/>
</dbReference>
<dbReference type="SUPFAM" id="SSF52540">
    <property type="entry name" value="P-loop containing nucleoside triphosphate hydrolases"/>
    <property type="match status" value="1"/>
</dbReference>